<keyword evidence="1" id="KW-1133">Transmembrane helix</keyword>
<dbReference type="Gene3D" id="3.30.365.10">
    <property type="entry name" value="Aldehyde oxidase/xanthine dehydrogenase, molybdopterin binding domain"/>
    <property type="match status" value="4"/>
</dbReference>
<dbReference type="Proteomes" id="UP000199502">
    <property type="component" value="Unassembled WGS sequence"/>
</dbReference>
<dbReference type="SMART" id="SM01008">
    <property type="entry name" value="Ald_Xan_dh_C"/>
    <property type="match status" value="1"/>
</dbReference>
<dbReference type="InterPro" id="IPR046867">
    <property type="entry name" value="AldOxase/xan_DH_MoCoBD2"/>
</dbReference>
<dbReference type="InterPro" id="IPR012368">
    <property type="entry name" value="OxRdtase_Mopterin-bd_su_IorB"/>
</dbReference>
<reference evidence="3 4" key="1">
    <citation type="submission" date="2016-10" db="EMBL/GenBank/DDBJ databases">
        <authorList>
            <person name="de Groot N.N."/>
        </authorList>
    </citation>
    <scope>NUCLEOTIDE SEQUENCE [LARGE SCALE GENOMIC DNA]</scope>
    <source>
        <strain evidence="3 4">CGMCC 1.8925</strain>
    </source>
</reference>
<organism evidence="3 4">
    <name type="scientific">Paracoccus tibetensis</name>
    <dbReference type="NCBI Taxonomy" id="336292"/>
    <lineage>
        <taxon>Bacteria</taxon>
        <taxon>Pseudomonadati</taxon>
        <taxon>Pseudomonadota</taxon>
        <taxon>Alphaproteobacteria</taxon>
        <taxon>Rhodobacterales</taxon>
        <taxon>Paracoccaceae</taxon>
        <taxon>Paracoccus</taxon>
    </lineage>
</organism>
<dbReference type="Pfam" id="PF20256">
    <property type="entry name" value="MoCoBD_2"/>
    <property type="match status" value="1"/>
</dbReference>
<evidence type="ECO:0000259" key="2">
    <source>
        <dbReference type="SMART" id="SM01008"/>
    </source>
</evidence>
<dbReference type="STRING" id="336292.SAMN05660710_00431"/>
<keyword evidence="1" id="KW-0812">Transmembrane</keyword>
<feature type="domain" description="Aldehyde oxidase/xanthine dehydrogenase a/b hammerhead" evidence="2">
    <location>
        <begin position="244"/>
        <end position="321"/>
    </location>
</feature>
<sequence>MAGGLRRAGRIARRGFLIGSAAVVGGVAFGAWRYTRPLPDPFLGLLEEDAVALTPYVVIDRGGITLIAPRADKGQGSRWVQAALIAEELDIDPATARIEPGPVSPAYYNRALLSENLPFVPTDRSWLAETARAASDIPARLLGLQLTGGSSTVPDGFQKLREAGAVARETLKEAAARREGLERADLATEDGAVILPDGRRIAYADLAQDAARIPPVTQVVLRDPAQWRILGTRRRRGDIVAKSTGTQVYGIDLRLPDMLYATTRSAPLGGEVRVLDASAAEAVPGVRQVLPIGGGVAVVADSTWAAFRGAEALRVEMLPPDRPGEQAEIWESLAATLEAGRIDSRNRDDGDVGAALDGPGAIAAEYRVPFLAHAPLEPLNATVRVTAEACEIWAGTQVPDFLVARAAALTGLPPEAVRLHNQMIGGSFGRRLEIDFILQAVEIARAVPGRPVKLTLSREEDFAQSRPRPAQIARARGLVGPGGIEALDLAIASPSVMASWFGRVWRSPPGADISIVAGAWDQPFAIPAFRVSGLRAPETVPVSSWRSVGASSNGFFLGSFMDELFAAGGIDPFEGLLQLCTHEQSRAVIEEARRLSGWTGRNPRAGRGQGVAFCLSFGVPCAQVVEIEETERGLRLVRAVAVADIGPVLDPVNAEAQLWGGMLFGLGHAMNCQLTYAAHRPEQQNFFDHDAMRLPQCPEVEVRLLENGPIRGIGEPGVPPAAAALGNAIFAATGQRLRTLPFAGQIRFA</sequence>
<dbReference type="EMBL" id="FMVT01000001">
    <property type="protein sequence ID" value="SCX98047.1"/>
    <property type="molecule type" value="Genomic_DNA"/>
</dbReference>
<evidence type="ECO:0000256" key="1">
    <source>
        <dbReference type="SAM" id="Phobius"/>
    </source>
</evidence>
<dbReference type="RefSeq" id="WP_090739842.1">
    <property type="nucleotide sequence ID" value="NZ_FMVT01000001.1"/>
</dbReference>
<accession>A0A1G5C6U5</accession>
<dbReference type="Pfam" id="PF02738">
    <property type="entry name" value="MoCoBD_1"/>
    <property type="match status" value="1"/>
</dbReference>
<dbReference type="GO" id="GO:0016491">
    <property type="term" value="F:oxidoreductase activity"/>
    <property type="evidence" value="ECO:0007669"/>
    <property type="project" value="InterPro"/>
</dbReference>
<dbReference type="OrthoDB" id="9767994at2"/>
<dbReference type="InterPro" id="IPR008274">
    <property type="entry name" value="AldOxase/xan_DH_MoCoBD1"/>
</dbReference>
<dbReference type="PANTHER" id="PTHR47495:SF1">
    <property type="entry name" value="BLL3820 PROTEIN"/>
    <property type="match status" value="1"/>
</dbReference>
<dbReference type="InterPro" id="IPR052516">
    <property type="entry name" value="N-heterocyclic_Hydroxylase"/>
</dbReference>
<dbReference type="Gene3D" id="3.90.1170.50">
    <property type="entry name" value="Aldehyde oxidase/xanthine dehydrogenase, a/b hammerhead"/>
    <property type="match status" value="1"/>
</dbReference>
<gene>
    <name evidence="3" type="ORF">SAMN05660710_00431</name>
</gene>
<name>A0A1G5C6U5_9RHOB</name>
<dbReference type="InterPro" id="IPR037165">
    <property type="entry name" value="AldOxase/xan_DH_Mopterin-bd_sf"/>
</dbReference>
<dbReference type="SUPFAM" id="SSF56003">
    <property type="entry name" value="Molybdenum cofactor-binding domain"/>
    <property type="match status" value="2"/>
</dbReference>
<evidence type="ECO:0000313" key="3">
    <source>
        <dbReference type="EMBL" id="SCX98047.1"/>
    </source>
</evidence>
<feature type="transmembrane region" description="Helical" evidence="1">
    <location>
        <begin position="12"/>
        <end position="32"/>
    </location>
</feature>
<dbReference type="PANTHER" id="PTHR47495">
    <property type="entry name" value="ALDEHYDE DEHYDROGENASE"/>
    <property type="match status" value="1"/>
</dbReference>
<protein>
    <submittedName>
        <fullName evidence="3">Isoquinoline 1-oxidoreductase, beta subunit</fullName>
    </submittedName>
</protein>
<dbReference type="AlphaFoldDB" id="A0A1G5C6U5"/>
<keyword evidence="1" id="KW-0472">Membrane</keyword>
<dbReference type="PIRSF" id="PIRSF036389">
    <property type="entry name" value="IOR_B"/>
    <property type="match status" value="1"/>
</dbReference>
<dbReference type="InterPro" id="IPR000674">
    <property type="entry name" value="Ald_Oxase/Xan_DH_a/b"/>
</dbReference>
<keyword evidence="4" id="KW-1185">Reference proteome</keyword>
<proteinExistence type="predicted"/>
<evidence type="ECO:0000313" key="4">
    <source>
        <dbReference type="Proteomes" id="UP000199502"/>
    </source>
</evidence>